<accession>A0A9P3HFH8</accession>
<dbReference type="AlphaFoldDB" id="A0A9P3HFH8"/>
<dbReference type="PANTHER" id="PTHR39214">
    <property type="entry name" value="MICROBODY (PEROXISOME) BIOGENESIS PROTEIN PEROXIN 8 (EUROFUNG)"/>
    <property type="match status" value="1"/>
</dbReference>
<reference evidence="2" key="1">
    <citation type="submission" date="2021-11" db="EMBL/GenBank/DDBJ databases">
        <authorList>
            <person name="Herlambang A."/>
            <person name="Guo Y."/>
            <person name="Takashima Y."/>
            <person name="Nishizawa T."/>
        </authorList>
    </citation>
    <scope>NUCLEOTIDE SEQUENCE</scope>
    <source>
        <strain evidence="2">E1425</strain>
    </source>
</reference>
<dbReference type="EMBL" id="BQFW01000011">
    <property type="protein sequence ID" value="GJJ75620.1"/>
    <property type="molecule type" value="Genomic_DNA"/>
</dbReference>
<dbReference type="InterPro" id="IPR055334">
    <property type="entry name" value="PEX8-like"/>
</dbReference>
<keyword evidence="3" id="KW-1185">Reference proteome</keyword>
<organism evidence="2 3">
    <name type="scientific">Entomortierella parvispora</name>
    <dbReference type="NCBI Taxonomy" id="205924"/>
    <lineage>
        <taxon>Eukaryota</taxon>
        <taxon>Fungi</taxon>
        <taxon>Fungi incertae sedis</taxon>
        <taxon>Mucoromycota</taxon>
        <taxon>Mortierellomycotina</taxon>
        <taxon>Mortierellomycetes</taxon>
        <taxon>Mortierellales</taxon>
        <taxon>Mortierellaceae</taxon>
        <taxon>Entomortierella</taxon>
    </lineage>
</organism>
<comment type="caution">
    <text evidence="2">The sequence shown here is derived from an EMBL/GenBank/DDBJ whole genome shotgun (WGS) entry which is preliminary data.</text>
</comment>
<name>A0A9P3HFH8_9FUNG</name>
<feature type="region of interest" description="Disordered" evidence="1">
    <location>
        <begin position="1206"/>
        <end position="1225"/>
    </location>
</feature>
<dbReference type="PANTHER" id="PTHR39214:SF1">
    <property type="entry name" value="MICROBODY (PEROXISOME) BIOGENESIS PROTEIN PEROXIN 8 (EUROFUNG)"/>
    <property type="match status" value="1"/>
</dbReference>
<sequence length="1225" mass="135127">MAAPHPAFLAEMLGSIPHAPESPHPQSFVAAKETARLLIDIIIHPTQWRRLGSVAWESGLDLKSALRSPSILYLPNPFHSQALAHLLQHLDFDLVDVETLIGCIDTGDWTCLLKEASVETMHAQLRTEVVQTLENLCLLSFYLRSGLRALASSSGGALSTLQDAQEQADDRLIQDLVARVLQTQPQQTQTQTQTPVPLGITSTWRQAFAEQALRLNAIQDSQNPALPSKLSVLLNEVLEIIRLDKIRKEGWTDPNASDKLTDAQFQQLGRILSTSFFTVLEYADSSLLMPVENAALLSRYAAQLPASWYSEDFLRATIRMAKTFILTEKRDKIRVPLQVGGLTALTTLWSFWMRKTGSGDANVLGQDLIELMGEILTIPSLFTGPESRGLLGACFSGLATGLDKWSGLMEPTIVDGLVAGLERGRVSAQDRDLDSIQASLAMVLRSEIVNGADGQKAGVENDGKSSISKLVTAFLQSFYGVSSLENPVDLASIDELFQIQRLFQFVVTQRAGLTPAKDDEDEKKKRRKRKVKKAVDLKKQEWFQALVHGIQDVTAPDALPALLTTTGILRAIQHAEDDPPKVDAESLALVQDIFVSRLTACVEVLKQEGGGTLLPGHAQACLVFATSQTVPNLPPCKIDAEECALLANLLIDSMLQPNAGIVPVNEILRVITYELSRERNRLKIDGEADKFLTKTVKGPLFSEMGRIARTVATLMEGMAKAGDWDRIQSLLQRMHSFAVNMHVDWARCGLSKADSFIEARDGDESISVVKTLDQDTKKVASMLFQVFKTVLFAYTMIFGAVVEKSSSEPVPTSVVAQLDYLILDSYAYLFFITYKLGPGGFQVYEDLITTILTRIVISEDVASGTVSAAEAQQQDEKETSASLGVDPRQHVLLNKTLKAMMPKAELGFHDPVLESRTLFFMNMLERVMMVVEESFLERELLPMVYPYLLKNDQKDLFESAHSVVMSVFLTRKRVAQQVGPYYSNLLIQHFPDQINIDQLRAAFTTMIRSLSETDDALAWLCVERLLERIDQYDALVRTDVEAAGAQLEVPTSIQEVREAAVGAALTVQEKTFQREQDTALVDVATTVHQDLSPKDSASQLPSLATSVTPTRLSASDAAATLRRAKERGELLLALFDQLSSVNLVFVETLGQKIQTLIAQEHSLVARKALLSCLLDVIGGPAVDHTKRDWAVKWYLGLVSEFGTARDQDGKEAEGAEKHRLGPSHL</sequence>
<proteinExistence type="predicted"/>
<evidence type="ECO:0000256" key="1">
    <source>
        <dbReference type="SAM" id="MobiDB-lite"/>
    </source>
</evidence>
<feature type="compositionally biased region" description="Basic and acidic residues" evidence="1">
    <location>
        <begin position="1206"/>
        <end position="1219"/>
    </location>
</feature>
<gene>
    <name evidence="2" type="ORF">EMPS_07978</name>
</gene>
<evidence type="ECO:0000313" key="2">
    <source>
        <dbReference type="EMBL" id="GJJ75620.1"/>
    </source>
</evidence>
<evidence type="ECO:0000313" key="3">
    <source>
        <dbReference type="Proteomes" id="UP000827284"/>
    </source>
</evidence>
<protein>
    <submittedName>
        <fullName evidence="2">Uncharacterized protein</fullName>
    </submittedName>
</protein>
<reference evidence="2" key="2">
    <citation type="journal article" date="2022" name="Microbiol. Resour. Announc.">
        <title>Whole-Genome Sequence of Entomortierella parvispora E1425, a Mucoromycotan Fungus Associated with Burkholderiaceae-Related Endosymbiotic Bacteria.</title>
        <authorList>
            <person name="Herlambang A."/>
            <person name="Guo Y."/>
            <person name="Takashima Y."/>
            <person name="Narisawa K."/>
            <person name="Ohta H."/>
            <person name="Nishizawa T."/>
        </authorList>
    </citation>
    <scope>NUCLEOTIDE SEQUENCE</scope>
    <source>
        <strain evidence="2">E1425</strain>
    </source>
</reference>
<dbReference type="OrthoDB" id="2357318at2759"/>
<dbReference type="Proteomes" id="UP000827284">
    <property type="component" value="Unassembled WGS sequence"/>
</dbReference>